<dbReference type="PATRIC" id="fig|413882.6.peg.3004"/>
<dbReference type="PANTHER" id="PTHR32305">
    <property type="match status" value="1"/>
</dbReference>
<dbReference type="CDD" id="cd14740">
    <property type="entry name" value="PAAR_4"/>
    <property type="match status" value="1"/>
</dbReference>
<evidence type="ECO:0000313" key="4">
    <source>
        <dbReference type="EMBL" id="AKJ29571.1"/>
    </source>
</evidence>
<dbReference type="KEGG" id="pbh:AAW51_2880"/>
<proteinExistence type="predicted"/>
<evidence type="ECO:0000313" key="5">
    <source>
        <dbReference type="Proteomes" id="UP000035352"/>
    </source>
</evidence>
<evidence type="ECO:0000259" key="3">
    <source>
        <dbReference type="Pfam" id="PF25023"/>
    </source>
</evidence>
<feature type="domain" description="DUF6531" evidence="2">
    <location>
        <begin position="208"/>
        <end position="272"/>
    </location>
</feature>
<dbReference type="STRING" id="413882.AAW51_2880"/>
<dbReference type="OrthoDB" id="8553452at2"/>
<keyword evidence="5" id="KW-1185">Reference proteome</keyword>
<dbReference type="InterPro" id="IPR031325">
    <property type="entry name" value="RHS_repeat"/>
</dbReference>
<dbReference type="PANTHER" id="PTHR32305:SF15">
    <property type="entry name" value="PROTEIN RHSA-RELATED"/>
    <property type="match status" value="1"/>
</dbReference>
<dbReference type="SUPFAM" id="SSF63829">
    <property type="entry name" value="Calcium-dependent phosphotriesterase"/>
    <property type="match status" value="1"/>
</dbReference>
<dbReference type="InterPro" id="IPR050708">
    <property type="entry name" value="T6SS_VgrG/RHS"/>
</dbReference>
<evidence type="ECO:0000259" key="2">
    <source>
        <dbReference type="Pfam" id="PF20148"/>
    </source>
</evidence>
<evidence type="ECO:0008006" key="6">
    <source>
        <dbReference type="Google" id="ProtNLM"/>
    </source>
</evidence>
<dbReference type="Pfam" id="PF05593">
    <property type="entry name" value="RHS_repeat"/>
    <property type="match status" value="2"/>
</dbReference>
<accession>A0A0G3BQD5</accession>
<dbReference type="InterPro" id="IPR022385">
    <property type="entry name" value="Rhs_assc_core"/>
</dbReference>
<dbReference type="InterPro" id="IPR045351">
    <property type="entry name" value="DUF6531"/>
</dbReference>
<keyword evidence="1" id="KW-0677">Repeat</keyword>
<dbReference type="NCBIfam" id="TIGR01643">
    <property type="entry name" value="YD_repeat_2x"/>
    <property type="match status" value="8"/>
</dbReference>
<dbReference type="NCBIfam" id="TIGR03696">
    <property type="entry name" value="Rhs_assc_core"/>
    <property type="match status" value="1"/>
</dbReference>
<dbReference type="RefSeq" id="WP_053013578.1">
    <property type="nucleotide sequence ID" value="NZ_CP011371.1"/>
</dbReference>
<evidence type="ECO:0000256" key="1">
    <source>
        <dbReference type="ARBA" id="ARBA00022737"/>
    </source>
</evidence>
<name>A0A0G3BQD5_9BURK</name>
<dbReference type="Pfam" id="PF25023">
    <property type="entry name" value="TEN_YD-shell"/>
    <property type="match status" value="1"/>
</dbReference>
<dbReference type="InterPro" id="IPR006530">
    <property type="entry name" value="YD"/>
</dbReference>
<feature type="domain" description="Teneurin-like YD-shell" evidence="3">
    <location>
        <begin position="571"/>
        <end position="754"/>
    </location>
</feature>
<dbReference type="InterPro" id="IPR056823">
    <property type="entry name" value="TEN-like_YD-shell"/>
</dbReference>
<sequence length="1397" mass="154778">MMPSAKHGDPQLGIDVHLCVVPPSPTPVPLPTPHMSVVFDPFDYVPIIGATVSVFGMKRATAGTGAIVLHIPPGFPFAPMLPEKDDELFMGSATVTADGDPLSYVALPVLGCQVAGMPSPPRPKKKRVPLPNLLPTTFNLAIPTTVKVGGPPTISMAGLVARGAFAGLGKLAKSKFARNLGDRFKKFRQKLFKNMDSGFLKCKVLRAEPVNILSGAVVVEQVDFTFQGMIPIPWVRTYGSNSRRRGACGYGWESPADARLEIDLTEGSAMFRHPAEGVALFPTVPAARGESSAVLELMDGGLLSEHEDEWQVRTKSGNLYHFPKALEHPGQDGVRELPLGRVSDACGNWLTYEWVEGRLVCIRESNGRCLLVEHGQGGIRSLSMFVPETGFSHTFVSYEHDAAGNLVTVRDELGNPYCFAYDGHHMVRHTNRVGLSFHYQYEQGSEDWQVVHAWGDGGLYDYRFAYFPAIREVRVTNSLEGVTTVQCDERGLPILEIDALGGRTIFQYDEAGRTTAVVNAANSRTEYVYDDRGNLLKVKRPDDSVVAIEVDARSKPTSITDPNGAVWEQQWDERGLLMALKSPLGGVTTYEYSDKGLPIAVTDPRNACTRLAYDTDGHLVAVIDALGHATRYRRDPLGNVVERSDPLGRTAHFRYDAKSRLVGVMSAGGAQIRCSYDAQDNLTLYEDENGALTRFEYYGLGLLSKRHQADGSTIDYLYDTEEQLVGVRNERGELHQIVRDALGRVVQEVDYWGQATSYEFDVAGHLKQRCDPLGRITRYATDKFGRVRRKSFQHPLQPGRLFEETFEYDPNGHLTGCANEHGKVQRSFDAEGRVIEERQGEFVVKNDFDALGRRIRRETSTGHTIAYEYDALGRPVSIRIDDEPPILIEHDAAGQVVKETLAPALVRHYRYDDEGQVTAQGVRGASDWLFHTQYAYDLAGNLTQRQDSQHGVDRYRYDPLGQIVEHVDPQGQLRRFFRDPAGDSLRTRVAQRPATAMGTSGDATASWGREGEHEGVFYRFDRAGNLVERGEAGNAAPSDADGQGSRFVWDANQRLVSSTTGGIETRYGYDPLGRRLFKQTGNKTTRFGWDADTLVAERVDEAASAATALADAANRSVQPVQRWEQQREYLYYPGTFVPLALLQRGDAGSLRYHNDLNGAPTRLMRPDGTVVWSAVYQPGGHAVPAQAGVRDDANVDNPIRLQGQYWDQETGLHYNRHRYYDPGIGQFISQDPLGLFGGPNVYKFGLNVFIYADPLGLMPWLQGEPKPKGWRLPKIGTWAGDPGHSDFIPNDPAALGLNEGDRIPYKDGMPDFSRWAVDTFDVQNMTGEHKVDMPLIYERMAAREPERFANPTAARTWLSNEGLTPHHAGGTRVLLVPTVLHGNVRHMGGAFELRGNC</sequence>
<dbReference type="Pfam" id="PF20148">
    <property type="entry name" value="DUF6531"/>
    <property type="match status" value="1"/>
</dbReference>
<gene>
    <name evidence="4" type="ORF">AAW51_2880</name>
</gene>
<protein>
    <recommendedName>
        <fullName evidence="6">Type IV secretion protein Rhs</fullName>
    </recommendedName>
</protein>
<dbReference type="Gene3D" id="2.180.10.10">
    <property type="entry name" value="RHS repeat-associated core"/>
    <property type="match status" value="2"/>
</dbReference>
<organism evidence="4 5">
    <name type="scientific">Caldimonas brevitalea</name>
    <dbReference type="NCBI Taxonomy" id="413882"/>
    <lineage>
        <taxon>Bacteria</taxon>
        <taxon>Pseudomonadati</taxon>
        <taxon>Pseudomonadota</taxon>
        <taxon>Betaproteobacteria</taxon>
        <taxon>Burkholderiales</taxon>
        <taxon>Sphaerotilaceae</taxon>
        <taxon>Caldimonas</taxon>
    </lineage>
</organism>
<reference evidence="4 5" key="1">
    <citation type="submission" date="2015-05" db="EMBL/GenBank/DDBJ databases">
        <authorList>
            <person name="Tang B."/>
            <person name="Yu Y."/>
        </authorList>
    </citation>
    <scope>NUCLEOTIDE SEQUENCE [LARGE SCALE GENOMIC DNA]</scope>
    <source>
        <strain evidence="4 5">DSM 7029</strain>
    </source>
</reference>
<dbReference type="Proteomes" id="UP000035352">
    <property type="component" value="Chromosome"/>
</dbReference>
<dbReference type="EMBL" id="CP011371">
    <property type="protein sequence ID" value="AKJ29571.1"/>
    <property type="molecule type" value="Genomic_DNA"/>
</dbReference>